<reference evidence="4 5" key="1">
    <citation type="journal article" date="2021" name="Comput. Struct. Biotechnol. J.">
        <title>De novo genome assembly of the potent medicinal plant Rehmannia glutinosa using nanopore technology.</title>
        <authorList>
            <person name="Ma L."/>
            <person name="Dong C."/>
            <person name="Song C."/>
            <person name="Wang X."/>
            <person name="Zheng X."/>
            <person name="Niu Y."/>
            <person name="Chen S."/>
            <person name="Feng W."/>
        </authorList>
    </citation>
    <scope>NUCLEOTIDE SEQUENCE [LARGE SCALE GENOMIC DNA]</scope>
    <source>
        <strain evidence="4">DH-2019</strain>
    </source>
</reference>
<evidence type="ECO:0000256" key="2">
    <source>
        <dbReference type="ARBA" id="ARBA00022679"/>
    </source>
</evidence>
<dbReference type="Gene3D" id="3.40.50.2000">
    <property type="entry name" value="Glycogen Phosphorylase B"/>
    <property type="match status" value="2"/>
</dbReference>
<evidence type="ECO:0000259" key="3">
    <source>
        <dbReference type="Pfam" id="PF26168"/>
    </source>
</evidence>
<accession>A0ABR0VLD3</accession>
<evidence type="ECO:0000313" key="4">
    <source>
        <dbReference type="EMBL" id="KAK6136025.1"/>
    </source>
</evidence>
<keyword evidence="2" id="KW-0808">Transferase</keyword>
<dbReference type="PANTHER" id="PTHR48044">
    <property type="entry name" value="GLYCOSYLTRANSFERASE"/>
    <property type="match status" value="1"/>
</dbReference>
<name>A0ABR0VLD3_REHGL</name>
<comment type="similarity">
    <text evidence="1">Belongs to the UDP-glycosyltransferase family.</text>
</comment>
<dbReference type="Pfam" id="PF00201">
    <property type="entry name" value="UDPGT"/>
    <property type="match status" value="1"/>
</dbReference>
<keyword evidence="5" id="KW-1185">Reference proteome</keyword>
<organism evidence="4 5">
    <name type="scientific">Rehmannia glutinosa</name>
    <name type="common">Chinese foxglove</name>
    <dbReference type="NCBI Taxonomy" id="99300"/>
    <lineage>
        <taxon>Eukaryota</taxon>
        <taxon>Viridiplantae</taxon>
        <taxon>Streptophyta</taxon>
        <taxon>Embryophyta</taxon>
        <taxon>Tracheophyta</taxon>
        <taxon>Spermatophyta</taxon>
        <taxon>Magnoliopsida</taxon>
        <taxon>eudicotyledons</taxon>
        <taxon>Gunneridae</taxon>
        <taxon>Pentapetalae</taxon>
        <taxon>asterids</taxon>
        <taxon>lamiids</taxon>
        <taxon>Lamiales</taxon>
        <taxon>Orobanchaceae</taxon>
        <taxon>Rehmannieae</taxon>
        <taxon>Rehmannia</taxon>
    </lineage>
</organism>
<evidence type="ECO:0000256" key="1">
    <source>
        <dbReference type="ARBA" id="ARBA00009995"/>
    </source>
</evidence>
<dbReference type="Pfam" id="PF26168">
    <property type="entry name" value="Glyco_transf_N"/>
    <property type="match status" value="1"/>
</dbReference>
<dbReference type="InterPro" id="IPR002213">
    <property type="entry name" value="UDP_glucos_trans"/>
</dbReference>
<dbReference type="SUPFAM" id="SSF53756">
    <property type="entry name" value="UDP-Glycosyltransferase/glycogen phosphorylase"/>
    <property type="match status" value="1"/>
</dbReference>
<dbReference type="Proteomes" id="UP001318860">
    <property type="component" value="Unassembled WGS sequence"/>
</dbReference>
<proteinExistence type="inferred from homology"/>
<protein>
    <recommendedName>
        <fullName evidence="3">Glycosyltransferase N-terminal domain-containing protein</fullName>
    </recommendedName>
</protein>
<dbReference type="PANTHER" id="PTHR48044:SF29">
    <property type="entry name" value="GLYCOSYLTRANSFERASE"/>
    <property type="match status" value="1"/>
</dbReference>
<dbReference type="CDD" id="cd03784">
    <property type="entry name" value="GT1_Gtf-like"/>
    <property type="match status" value="1"/>
</dbReference>
<comment type="caution">
    <text evidence="4">The sequence shown here is derived from an EMBL/GenBank/DDBJ whole genome shotgun (WGS) entry which is preliminary data.</text>
</comment>
<dbReference type="EMBL" id="JABTTQ020001057">
    <property type="protein sequence ID" value="KAK6136025.1"/>
    <property type="molecule type" value="Genomic_DNA"/>
</dbReference>
<dbReference type="InterPro" id="IPR058980">
    <property type="entry name" value="Glyco_transf_N"/>
</dbReference>
<evidence type="ECO:0000313" key="5">
    <source>
        <dbReference type="Proteomes" id="UP001318860"/>
    </source>
</evidence>
<gene>
    <name evidence="4" type="ORF">DH2020_030235</name>
</gene>
<feature type="domain" description="Glycosyltransferase N-terminal" evidence="3">
    <location>
        <begin position="7"/>
        <end position="147"/>
    </location>
</feature>
<sequence length="342" mass="38871">MDTSKRSIRVLMFPWLAHGHISPFLELAKSLAKRNFITYICSSPINLNTIRKTLSPKHSISIKLVELHIPTTPQLPPHYHTTNGLPPHLMGPLKRALDMARPTFSTILKTLKPDLVIYDFLQPWAPEEAAAQNIPAVVFLSTGAAASSLIMHDWFEPRSEYPFSESIYFRENEYSIRSRLVKSTGTDTNDHIRVRDCVSKSNDVVLIKTFKELEDRRSTIFASFGSEYFLSENEIEQIACGLELSEVNFVWALRFPIGENINIHEKLPLGFLERVGERGMVVEGWAPQRRILSHPSVGGFLSHCGWSSVMEGIYWASCVVAADEFGPGQMRGWWRRWGGGRW</sequence>